<gene>
    <name evidence="6" type="ORF">WMY93_002707</name>
</gene>
<keyword evidence="3 5" id="KW-1133">Transmembrane helix</keyword>
<comment type="subcellular location">
    <subcellularLocation>
        <location evidence="1">Membrane</location>
        <topology evidence="1">Multi-pass membrane protein</topology>
    </subcellularLocation>
</comment>
<feature type="transmembrane region" description="Helical" evidence="5">
    <location>
        <begin position="126"/>
        <end position="147"/>
    </location>
</feature>
<dbReference type="SMART" id="SM01417">
    <property type="entry name" value="Solute_trans_a"/>
    <property type="match status" value="1"/>
</dbReference>
<accession>A0AAW0Q9S4</accession>
<evidence type="ECO:0000313" key="7">
    <source>
        <dbReference type="Proteomes" id="UP001460270"/>
    </source>
</evidence>
<evidence type="ECO:0000256" key="5">
    <source>
        <dbReference type="SAM" id="Phobius"/>
    </source>
</evidence>
<protein>
    <recommendedName>
        <fullName evidence="8">Transmembrane protein 184B</fullName>
    </recommendedName>
</protein>
<organism evidence="6 7">
    <name type="scientific">Mugilogobius chulae</name>
    <name type="common">yellowstripe goby</name>
    <dbReference type="NCBI Taxonomy" id="88201"/>
    <lineage>
        <taxon>Eukaryota</taxon>
        <taxon>Metazoa</taxon>
        <taxon>Chordata</taxon>
        <taxon>Craniata</taxon>
        <taxon>Vertebrata</taxon>
        <taxon>Euteleostomi</taxon>
        <taxon>Actinopterygii</taxon>
        <taxon>Neopterygii</taxon>
        <taxon>Teleostei</taxon>
        <taxon>Neoteleostei</taxon>
        <taxon>Acanthomorphata</taxon>
        <taxon>Gobiaria</taxon>
        <taxon>Gobiiformes</taxon>
        <taxon>Gobioidei</taxon>
        <taxon>Gobiidae</taxon>
        <taxon>Gobionellinae</taxon>
        <taxon>Mugilogobius</taxon>
    </lineage>
</organism>
<comment type="caution">
    <text evidence="6">The sequence shown here is derived from an EMBL/GenBank/DDBJ whole genome shotgun (WGS) entry which is preliminary data.</text>
</comment>
<keyword evidence="2 5" id="KW-0812">Transmembrane</keyword>
<evidence type="ECO:0000313" key="6">
    <source>
        <dbReference type="EMBL" id="KAK7939381.1"/>
    </source>
</evidence>
<dbReference type="Pfam" id="PF03619">
    <property type="entry name" value="Solute_trans_a"/>
    <property type="match status" value="1"/>
</dbReference>
<dbReference type="Proteomes" id="UP001460270">
    <property type="component" value="Unassembled WGS sequence"/>
</dbReference>
<evidence type="ECO:0008006" key="8">
    <source>
        <dbReference type="Google" id="ProtNLM"/>
    </source>
</evidence>
<evidence type="ECO:0000256" key="3">
    <source>
        <dbReference type="ARBA" id="ARBA00022989"/>
    </source>
</evidence>
<keyword evidence="7" id="KW-1185">Reference proteome</keyword>
<sequence length="251" mass="28270">MQPDIPDCACAVGVSQETADDFAADDVEEITMSRLWKRDIPLSQRLSNDSLSALAPGPPATVAPKGSNTSWVPDAPLVTPEEPFFLMTSTAQSISGVFVWTALLITCHQIYMHLRYYSSPNEQRHIVRVLFIVPIYAFDSWLSLLFFTNEEYYVYFDTVRDCYEAFVIYNFLSLCYEYLGGESAIMAEIRGKPIESSCMYGTCCLWGKTYSIGFLRFCKQATLQFCVVKPLMAMITVILQAFGSIEMDTSV</sequence>
<evidence type="ECO:0000256" key="2">
    <source>
        <dbReference type="ARBA" id="ARBA00022692"/>
    </source>
</evidence>
<dbReference type="PANTHER" id="PTHR23423">
    <property type="entry name" value="ORGANIC SOLUTE TRANSPORTER-RELATED"/>
    <property type="match status" value="1"/>
</dbReference>
<dbReference type="GO" id="GO:0016020">
    <property type="term" value="C:membrane"/>
    <property type="evidence" value="ECO:0007669"/>
    <property type="project" value="UniProtKB-SubCell"/>
</dbReference>
<dbReference type="AlphaFoldDB" id="A0AAW0Q9S4"/>
<evidence type="ECO:0000256" key="4">
    <source>
        <dbReference type="ARBA" id="ARBA00023136"/>
    </source>
</evidence>
<name>A0AAW0Q9S4_9GOBI</name>
<keyword evidence="4 5" id="KW-0472">Membrane</keyword>
<dbReference type="EMBL" id="JBBPFD010000002">
    <property type="protein sequence ID" value="KAK7939381.1"/>
    <property type="molecule type" value="Genomic_DNA"/>
</dbReference>
<reference evidence="7" key="1">
    <citation type="submission" date="2024-04" db="EMBL/GenBank/DDBJ databases">
        <title>Salinicola lusitanus LLJ914,a marine bacterium isolated from the Okinawa Trough.</title>
        <authorList>
            <person name="Li J."/>
        </authorList>
    </citation>
    <scope>NUCLEOTIDE SEQUENCE [LARGE SCALE GENOMIC DNA]</scope>
</reference>
<evidence type="ECO:0000256" key="1">
    <source>
        <dbReference type="ARBA" id="ARBA00004141"/>
    </source>
</evidence>
<feature type="transmembrane region" description="Helical" evidence="5">
    <location>
        <begin position="84"/>
        <end position="105"/>
    </location>
</feature>
<dbReference type="InterPro" id="IPR005178">
    <property type="entry name" value="Ostalpha/TMEM184C"/>
</dbReference>
<proteinExistence type="predicted"/>